<dbReference type="InterPro" id="IPR016024">
    <property type="entry name" value="ARM-type_fold"/>
</dbReference>
<evidence type="ECO:0000256" key="4">
    <source>
        <dbReference type="ARBA" id="ARBA00022801"/>
    </source>
</evidence>
<keyword evidence="4" id="KW-0378">Hydrolase</keyword>
<dbReference type="CDD" id="cd18793">
    <property type="entry name" value="SF2_C_SNF"/>
    <property type="match status" value="1"/>
</dbReference>
<dbReference type="Pfam" id="PF12054">
    <property type="entry name" value="DUF3535"/>
    <property type="match status" value="1"/>
</dbReference>
<evidence type="ECO:0000256" key="9">
    <source>
        <dbReference type="PROSITE-ProRule" id="PRU00103"/>
    </source>
</evidence>
<protein>
    <submittedName>
        <fullName evidence="14">TATA-binding protein-associated factor 172-like</fullName>
    </submittedName>
</protein>
<keyword evidence="5" id="KW-0347">Helicase</keyword>
<reference evidence="14" key="1">
    <citation type="submission" date="2025-08" db="UniProtKB">
        <authorList>
            <consortium name="RefSeq"/>
        </authorList>
    </citation>
    <scope>IDENTIFICATION</scope>
    <source>
        <tissue evidence="14">Muscle</tissue>
    </source>
</reference>
<dbReference type="PANTHER" id="PTHR36498:SF1">
    <property type="entry name" value="TATA-BINDING PROTEIN-ASSOCIATED FACTOR 172"/>
    <property type="match status" value="1"/>
</dbReference>
<dbReference type="CDD" id="cd17999">
    <property type="entry name" value="DEXHc_Mot1"/>
    <property type="match status" value="1"/>
</dbReference>
<evidence type="ECO:0000313" key="14">
    <source>
        <dbReference type="RefSeq" id="XP_013780563.1"/>
    </source>
</evidence>
<keyword evidence="3" id="KW-0547">Nucleotide-binding</keyword>
<dbReference type="InterPro" id="IPR022707">
    <property type="entry name" value="Mot1_central_dom"/>
</dbReference>
<feature type="domain" description="Helicase ATP-binding" evidence="11">
    <location>
        <begin position="1262"/>
        <end position="1437"/>
    </location>
</feature>
<sequence>MDVNPLNCVTGRGSWHSDGLDRLFLLLDTGSSPVTRKAAALQLGDVQKLHPHELRNLLAKRKGGSSAAVDWTGRMTFSKFDINKVIQHGGHLLASEGKEYELDETTGVNCKEKVALERQLLNKRLGLDIAERMGIDTNDIFSNDDLQLTAKEEKNGEAKKALSEVFETELSQITPNLGDKDISKISKRRSRLLAKQKSKESPDYISQSFDKDGEPQVKKPRRTTTVLVEQPSTEDTLLLDNVPDNESLWEESREWPLESFCDEVMQDLFSPSWEERHGAAIALREIVKIHGKGAGKTVDTPSNQMELVNQLWLEDLALRLLCVLALDKFGDFISDQVVAPVRETCAQALGSVLNLMWQSRVEGILHIVLQLMGHEEWEARHGGLLVLKYLLAIRLDMTLRLLPVVFHPVFQGLQDPVDDVSAVAAAVFVPVTDQLVEALPGKVPEVIASLWDSLLELDDLTASTSSILMLLSALLSHPSRESSLEMPLADFVPRLWPFLGHSSSVVRKSALQTLVTLTTKCKQQLCEKWLPLVLSDALRLLYQRCLLENIEEILQLSYQAWKQVVTRAPLGSLLTAACPFLSGWLCMMMQPAQLAINPAVITTWLEIKHKIKEKSHGKGRKSSSSEAHIKDGPEQYYLGGVESLSDSSLERDKCVMRARHIAARFLGLLSCFITKPMPGMVYTTEMESPIECFAKLLLFHLNSKSALQRMAVGLVLIEWAEFEKDNSCPLSVKEKCFCCLCENIYFDEIALAFTRVQQECKDFMAMLRHYKLPLDTTFQTGVVLTLDQATALSTTVFSTLVQTTKLKPKVLETLDERRRSVLRSVTQTSHDQLALNNVVQSSLAAALVALHYLPDKLNPIIRPLMESIKKEENEQQQYLAAKSLIKLLNLCMERIPCPNPKVIKNITTFLCTDSTTTPNVTTHQALVQESKGTEEGNGSRVSTPVDVADQYTGILLLHKMQKLAEKVTLRRSNSINNKRAICTTSTSIDTVSDDTFQTDDETHQNQIQKRGATFAITEAARYFGVELPQKLPKLWEITFHTLKNSIDASNFDPISLLKNDAQAQDLVNSFQVLEVIGSALHPQLHSELISLLPYVSCCLKHPYSAVRHMSARTLGMFSKVITEETMKLVLGDVLERLERIDDDTQRQGAIEALACVIDHLGLNIVPYIVLLIVPVLGKMTDHNESVRLMATHCFASLIRLMPLEGEFKDNPKLCPELNRKKIQERQFLDQLFDPKKIENYKVSIPIKAELRSYQQEGVNWLAFLNKYKLHGILCDDMGLGKTLQSLCIVGADHYNRDQKYKEKKSPDSKPLPSLVVCPPTLTGHWAYEVEKFVHPHYLNPLHYTGPPAERTRLRSKAKRHNLIIASYDIVRNDIDFFGSINWNYCILDEGHIIKNGKTKLAKAIKQLTANHRLILTGTPIQNNVLELWSLFDFLMPGFLGTEKQFTARYSKPILQSRDAKSSSKEQEAGVLAMESLHRQVLPFLLRRMKEDVLKDLPPKIIQDYYCDLSPLQVQLYEDFARSRAKQNLDDTLSDEETVSVQGTAHIFQALQYLRKVCNHPKLVLGTQHPEYERFINQLKKQNSALTDIQHAAKLCALRQLLLDCGIGNTPLTTSAGQSGPEPVVNQHRALVFCQLKSMLDIVERDLFKVHMPNVSYLRLDGSIPAGQRHSVVHQFNNDPSIDILLLTTQVGGLGLNLTGADTVIFVEHDWNPMKDLQAMDRAHRIGQKKVVNVYRLITRGTLEEKIMGLQKFKMTIANTVISQENSSLQTMGTDQLLELFTLDDCKKGENAAAKSSTVTHDGKGMKAVLENLPELWDADQYEQEYDLSNFLKALKK</sequence>
<dbReference type="PROSITE" id="PS51194">
    <property type="entry name" value="HELICASE_CTER"/>
    <property type="match status" value="1"/>
</dbReference>
<keyword evidence="7" id="KW-0238">DNA-binding</keyword>
<organism evidence="13 14">
    <name type="scientific">Limulus polyphemus</name>
    <name type="common">Atlantic horseshoe crab</name>
    <dbReference type="NCBI Taxonomy" id="6850"/>
    <lineage>
        <taxon>Eukaryota</taxon>
        <taxon>Metazoa</taxon>
        <taxon>Ecdysozoa</taxon>
        <taxon>Arthropoda</taxon>
        <taxon>Chelicerata</taxon>
        <taxon>Merostomata</taxon>
        <taxon>Xiphosura</taxon>
        <taxon>Limulidae</taxon>
        <taxon>Limulus</taxon>
    </lineage>
</organism>
<keyword evidence="2" id="KW-0677">Repeat</keyword>
<dbReference type="Gene3D" id="3.40.50.10810">
    <property type="entry name" value="Tandem AAA-ATPase domain"/>
    <property type="match status" value="1"/>
</dbReference>
<dbReference type="GeneID" id="106464935"/>
<dbReference type="PANTHER" id="PTHR36498">
    <property type="entry name" value="TATA-BINDING PROTEIN-ASSOCIATED FACTOR 172"/>
    <property type="match status" value="1"/>
</dbReference>
<dbReference type="RefSeq" id="XP_013780563.1">
    <property type="nucleotide sequence ID" value="XM_013925109.2"/>
</dbReference>
<dbReference type="InterPro" id="IPR044972">
    <property type="entry name" value="Mot1"/>
</dbReference>
<dbReference type="SMART" id="SM00487">
    <property type="entry name" value="DEXDc"/>
    <property type="match status" value="1"/>
</dbReference>
<proteinExistence type="predicted"/>
<evidence type="ECO:0000256" key="10">
    <source>
        <dbReference type="SAM" id="MobiDB-lite"/>
    </source>
</evidence>
<evidence type="ECO:0000256" key="8">
    <source>
        <dbReference type="ARBA" id="ARBA00023242"/>
    </source>
</evidence>
<dbReference type="Gene3D" id="3.40.50.300">
    <property type="entry name" value="P-loop containing nucleotide triphosphate hydrolases"/>
    <property type="match status" value="1"/>
</dbReference>
<dbReference type="SMART" id="SM00490">
    <property type="entry name" value="HELICc"/>
    <property type="match status" value="1"/>
</dbReference>
<evidence type="ECO:0000256" key="3">
    <source>
        <dbReference type="ARBA" id="ARBA00022741"/>
    </source>
</evidence>
<dbReference type="InterPro" id="IPR027417">
    <property type="entry name" value="P-loop_NTPase"/>
</dbReference>
<feature type="region of interest" description="Disordered" evidence="10">
    <location>
        <begin position="193"/>
        <end position="223"/>
    </location>
</feature>
<feature type="repeat" description="HEAT" evidence="9">
    <location>
        <begin position="1091"/>
        <end position="1127"/>
    </location>
</feature>
<dbReference type="SUPFAM" id="SSF52540">
    <property type="entry name" value="P-loop containing nucleoside triphosphate hydrolases"/>
    <property type="match status" value="2"/>
</dbReference>
<evidence type="ECO:0000256" key="6">
    <source>
        <dbReference type="ARBA" id="ARBA00022840"/>
    </source>
</evidence>
<evidence type="ECO:0000256" key="2">
    <source>
        <dbReference type="ARBA" id="ARBA00022737"/>
    </source>
</evidence>
<dbReference type="PROSITE" id="PS51192">
    <property type="entry name" value="HELICASE_ATP_BIND_1"/>
    <property type="match status" value="1"/>
</dbReference>
<dbReference type="InterPro" id="IPR011989">
    <property type="entry name" value="ARM-like"/>
</dbReference>
<keyword evidence="6" id="KW-0067">ATP-binding</keyword>
<comment type="subcellular location">
    <subcellularLocation>
        <location evidence="1">Nucleus</location>
    </subcellularLocation>
</comment>
<dbReference type="PROSITE" id="PS50077">
    <property type="entry name" value="HEAT_REPEAT"/>
    <property type="match status" value="1"/>
</dbReference>
<keyword evidence="8" id="KW-0539">Nucleus</keyword>
<dbReference type="Pfam" id="PF00176">
    <property type="entry name" value="SNF2-rel_dom"/>
    <property type="match status" value="1"/>
</dbReference>
<evidence type="ECO:0000259" key="12">
    <source>
        <dbReference type="PROSITE" id="PS51194"/>
    </source>
</evidence>
<dbReference type="InterPro" id="IPR000330">
    <property type="entry name" value="SNF2_N"/>
</dbReference>
<dbReference type="InterPro" id="IPR001650">
    <property type="entry name" value="Helicase_C-like"/>
</dbReference>
<dbReference type="InterPro" id="IPR021133">
    <property type="entry name" value="HEAT_type_2"/>
</dbReference>
<feature type="domain" description="Helicase C-terminal" evidence="12">
    <location>
        <begin position="1619"/>
        <end position="1772"/>
    </location>
</feature>
<evidence type="ECO:0000256" key="7">
    <source>
        <dbReference type="ARBA" id="ARBA00023125"/>
    </source>
</evidence>
<dbReference type="Proteomes" id="UP000694941">
    <property type="component" value="Unplaced"/>
</dbReference>
<evidence type="ECO:0000256" key="5">
    <source>
        <dbReference type="ARBA" id="ARBA00022806"/>
    </source>
</evidence>
<dbReference type="InterPro" id="IPR044078">
    <property type="entry name" value="Mot1_ATP-bd"/>
</dbReference>
<name>A0ABM1BEU6_LIMPO</name>
<dbReference type="InterPro" id="IPR049730">
    <property type="entry name" value="SNF2/RAD54-like_C"/>
</dbReference>
<dbReference type="Pfam" id="PF00271">
    <property type="entry name" value="Helicase_C"/>
    <property type="match status" value="1"/>
</dbReference>
<evidence type="ECO:0000313" key="13">
    <source>
        <dbReference type="Proteomes" id="UP000694941"/>
    </source>
</evidence>
<evidence type="ECO:0000256" key="1">
    <source>
        <dbReference type="ARBA" id="ARBA00004123"/>
    </source>
</evidence>
<dbReference type="SUPFAM" id="SSF48371">
    <property type="entry name" value="ARM repeat"/>
    <property type="match status" value="1"/>
</dbReference>
<accession>A0ABM1BEU6</accession>
<evidence type="ECO:0000259" key="11">
    <source>
        <dbReference type="PROSITE" id="PS51192"/>
    </source>
</evidence>
<keyword evidence="13" id="KW-1185">Reference proteome</keyword>
<gene>
    <name evidence="14" type="primary">LOC106464935</name>
</gene>
<dbReference type="InterPro" id="IPR038718">
    <property type="entry name" value="SNF2-like_sf"/>
</dbReference>
<dbReference type="InterPro" id="IPR014001">
    <property type="entry name" value="Helicase_ATP-bd"/>
</dbReference>
<dbReference type="Gene3D" id="1.25.10.10">
    <property type="entry name" value="Leucine-rich Repeat Variant"/>
    <property type="match status" value="2"/>
</dbReference>